<reference evidence="1 2" key="1">
    <citation type="journal article" date="2006" name="J. Bacteriol.">
        <title>Complete genome sequence of Yersinia pestis strains Antiqua and Nepal516: evidence of gene reduction in an emerging pathogen.</title>
        <authorList>
            <person name="Chain P.S."/>
            <person name="Hu P."/>
            <person name="Malfatti S.A."/>
            <person name="Radnedge L."/>
            <person name="Larimer F."/>
            <person name="Vergez L.M."/>
            <person name="Worsham P."/>
            <person name="Chu M.C."/>
            <person name="Andersen G.L."/>
        </authorList>
    </citation>
    <scope>NUCLEOTIDE SEQUENCE [LARGE SCALE GENOMIC DNA]</scope>
    <source>
        <strain evidence="1 2">Antiqua</strain>
    </source>
</reference>
<evidence type="ECO:0000313" key="1">
    <source>
        <dbReference type="EMBL" id="ABG14371.1"/>
    </source>
</evidence>
<gene>
    <name evidence="1" type="ordered locus">YPA_2406</name>
</gene>
<dbReference type="AlphaFoldDB" id="A0A0H2YA56"/>
<sequence>MEYSLIVISAKCFDNKLKKKRNSDIQILFQSLINKTTKPALLLFFYFIDGGQKTNPLSD</sequence>
<dbReference type="EMBL" id="CP000308">
    <property type="protein sequence ID" value="ABG14371.1"/>
    <property type="molecule type" value="Genomic_DNA"/>
</dbReference>
<name>A0A0H2YA56_YERPA</name>
<accession>A0A0H2YA56</accession>
<dbReference type="KEGG" id="ypa:YPA_2406"/>
<organism evidence="1 2">
    <name type="scientific">Yersinia pestis bv. Antiqua (strain Antiqua)</name>
    <dbReference type="NCBI Taxonomy" id="360102"/>
    <lineage>
        <taxon>Bacteria</taxon>
        <taxon>Pseudomonadati</taxon>
        <taxon>Pseudomonadota</taxon>
        <taxon>Gammaproteobacteria</taxon>
        <taxon>Enterobacterales</taxon>
        <taxon>Yersiniaceae</taxon>
        <taxon>Yersinia</taxon>
    </lineage>
</organism>
<protein>
    <submittedName>
        <fullName evidence="1">Uncharacterized protein</fullName>
    </submittedName>
</protein>
<evidence type="ECO:0000313" key="2">
    <source>
        <dbReference type="Proteomes" id="UP000001971"/>
    </source>
</evidence>
<proteinExistence type="predicted"/>
<dbReference type="GeneID" id="57976016"/>
<dbReference type="Proteomes" id="UP000001971">
    <property type="component" value="Chromosome"/>
</dbReference>
<dbReference type="RefSeq" id="WP_002212239.1">
    <property type="nucleotide sequence ID" value="NC_008150.1"/>
</dbReference>